<name>A0A310S5J7_9HYME</name>
<reference evidence="2 3" key="1">
    <citation type="submission" date="2015-07" db="EMBL/GenBank/DDBJ databases">
        <title>The genome of Eufriesea mexicana.</title>
        <authorList>
            <person name="Pan H."/>
            <person name="Kapheim K."/>
        </authorList>
    </citation>
    <scope>NUCLEOTIDE SEQUENCE [LARGE SCALE GENOMIC DNA]</scope>
    <source>
        <strain evidence="2">0111107269</strain>
        <tissue evidence="2">Whole body</tissue>
    </source>
</reference>
<sequence>MTDEPVPRCCSTADTDHEQPRLSSCASAKGFPFLYVNDRNEKGSSSSPTFTAKPSKLAKYICSTNEEREG</sequence>
<dbReference type="EMBL" id="KQ769895">
    <property type="protein sequence ID" value="OAD52777.1"/>
    <property type="molecule type" value="Genomic_DNA"/>
</dbReference>
<proteinExistence type="predicted"/>
<evidence type="ECO:0000313" key="3">
    <source>
        <dbReference type="Proteomes" id="UP000250275"/>
    </source>
</evidence>
<gene>
    <name evidence="2" type="ORF">WN48_00294</name>
</gene>
<dbReference type="Proteomes" id="UP000250275">
    <property type="component" value="Unassembled WGS sequence"/>
</dbReference>
<feature type="region of interest" description="Disordered" evidence="1">
    <location>
        <begin position="1"/>
        <end position="23"/>
    </location>
</feature>
<accession>A0A310S5J7</accession>
<evidence type="ECO:0000313" key="2">
    <source>
        <dbReference type="EMBL" id="OAD52777.1"/>
    </source>
</evidence>
<keyword evidence="3" id="KW-1185">Reference proteome</keyword>
<organism evidence="2 3">
    <name type="scientific">Eufriesea mexicana</name>
    <dbReference type="NCBI Taxonomy" id="516756"/>
    <lineage>
        <taxon>Eukaryota</taxon>
        <taxon>Metazoa</taxon>
        <taxon>Ecdysozoa</taxon>
        <taxon>Arthropoda</taxon>
        <taxon>Hexapoda</taxon>
        <taxon>Insecta</taxon>
        <taxon>Pterygota</taxon>
        <taxon>Neoptera</taxon>
        <taxon>Endopterygota</taxon>
        <taxon>Hymenoptera</taxon>
        <taxon>Apocrita</taxon>
        <taxon>Aculeata</taxon>
        <taxon>Apoidea</taxon>
        <taxon>Anthophila</taxon>
        <taxon>Apidae</taxon>
        <taxon>Eufriesea</taxon>
    </lineage>
</organism>
<evidence type="ECO:0000256" key="1">
    <source>
        <dbReference type="SAM" id="MobiDB-lite"/>
    </source>
</evidence>
<dbReference type="AlphaFoldDB" id="A0A310S5J7"/>
<protein>
    <submittedName>
        <fullName evidence="2">Uncharacterized protein</fullName>
    </submittedName>
</protein>